<evidence type="ECO:0000313" key="2">
    <source>
        <dbReference type="Proteomes" id="UP000829398"/>
    </source>
</evidence>
<reference evidence="2" key="1">
    <citation type="journal article" date="2023" name="Hortic. Res.">
        <title>A chromosome-level phased genome enabling allele-level studies in sweet orange: a case study on citrus Huanglongbing tolerance.</title>
        <authorList>
            <person name="Wu B."/>
            <person name="Yu Q."/>
            <person name="Deng Z."/>
            <person name="Duan Y."/>
            <person name="Luo F."/>
            <person name="Gmitter F. Jr."/>
        </authorList>
    </citation>
    <scope>NUCLEOTIDE SEQUENCE [LARGE SCALE GENOMIC DNA]</scope>
    <source>
        <strain evidence="2">cv. Valencia</strain>
    </source>
</reference>
<dbReference type="Proteomes" id="UP000829398">
    <property type="component" value="Chromosome 4"/>
</dbReference>
<gene>
    <name evidence="1" type="ORF">KPL71_011719</name>
</gene>
<protein>
    <submittedName>
        <fullName evidence="1">Uncharacterized protein</fullName>
    </submittedName>
</protein>
<accession>A0ACB8L677</accession>
<evidence type="ECO:0000313" key="1">
    <source>
        <dbReference type="EMBL" id="KAH9768748.1"/>
    </source>
</evidence>
<sequence>MWKIKMEALLITQGLGETIDPVSKLDGVAKERTVAGLWAKLENLYMTKSLVNRLYIKRKMFSLKMIEGASLNEHVDEFNKVCDELETIDEGLNDESKALLLISSMPKSYEHFVDALLYERQTLSLEEVKSALGTKKLKDKQDNPESKSSEGLMARVRPEKREFKGKKQGRSKSKQRNLKCFHCHKEGHFKRDCPERKSKNKETKERTGNAAIATEEECSFETAGVLIATSQKPQGQWVLDSGIKQNGMYVMDGHTAVGEASVTDIRGNRSMLWHLRMGHMSERGKSSRLRFKNAAHTTKEKLGYIHSDLWGPAQMNSLGGCRYFLTFIDDFSRIVWVFELKSKDEVLEKFKNWKIFVENQTGLKVKTLRTDNGLEYCNKLFEEFCEKNGIQRHKTVTYTPQQNDLAERMNKTLVEKVRYMLIYSKLPKTLWLKALNTTCYLVNRSPLTAIDCKTPMELWSGRMADYAKLRIFGCTTYAHVKQGKLEPRALKCRFLGYPEGVKGYRLWCVDSKPPQCIISRDVRFHEEELLNKQMSLINNIESGTKTDKVKFQVEPQNLKELELETEGAETEPEAGVEHESAESEEDTYQLARDIKRRIIKPPKRYAVTDLIVYALNAAQKLNDDEPRTYQEAITSKNKLEWKRAMDEEMASLIKNKTWKLIEKPVKRKTVSCKWIFKIKDGILGAEPRRFKARLVAMDFTQTFLHGELQEEIVMQQPEGCSYDCCVYFKETMRWGMIYLLLYVDDMLIACHDREEINHLKKLLSREFKVKELGEAKRILGMDIIRNKSKKSLFLTQHSYIQKVLVRFGMNDVKQVQTPLAGYLKFSAAQCSQTEAKQQKMACIPYSSAVGSLMYAMVLTRPDISHAVSLVSRFMANPGYEHWRVVQWIMRYLKGTLENVVALSTIEAEYTAAAEALKEAIWLKSMITELGAKQESVTVYSDSQSAIHLSKNQSHHEKTKHIDVKLHFVRLEVSRGAVKLLKIHTEENPADMLTKVVPTAKFILCMNLAVDVGTLKGAEPLKFLCDSWAVMRQADNSQQRSRSLRNTRRIKGVNGVQIGESTSGIKEVKEMVEGLARQIASLSTAKSTEPHDHDSYSDQANAIGVMRKPSNYNPYSNTYNPGWRDHPNFSWSQGFQQNGPAAPAPPMQPIPQNPQASQPPFRPYNQNQNYSQPRPWEDAFQNFKNVTHSTIEQQNRTIDGLRNELRADFNSQGQSVSSLEKMVGQLASSVQTLAMIVEKGNFPSQPVPNPKGVHEASTNSPQQHGEVKAVMTLRKGKEVDNKVEMPVTKENQIVPVNVEDSPPEEKEETNPREYVPKAPFPHRLAKGKKGKSTGEILEIFKQVSVNIPLLDAIKQIPSYAKFLKDLCTKKRNMHVQKKPFLTENVSSILQHKIPLKCKDPGSPTISCSVGNHTIENALLDLGASVNLLPYSVFVKLGLGELHPTPVVLQLADRSTKIPHGIVEDVLIQVDKFYFPVDFIVIDTQPIQDSRKHIPIILGRPFLATADAHIQCRTGNMQLSFGNMTMELNIFNIAKQPHNADDGIVDVDLIEALVDDTFISNLSNDPLQTCLTHFGLDFDIDRSVEEVNALLDSAPSMDTNKWKSRVEQLAPSEKKLIPSSESPPKLELKPLPNTLEYAFLGEKSTLPVIISSSLNDEQKGKLLDVLKEHKGALGWTIADIKGINPVDCMHYIHLDENDKSTREMQRRLNPNMKEVVRTEVLKLLDAGIIYPISDSSWVSPVQVVPKKSGVTVVTNADNEFIPTRVTTGWRVCIDYRKLNSVTRKDHFPLPFIDQMLDRLAGHEFYCFLDGYSGYNQIPIAPKDQEKTTFTCPFGTFAYRRMPFGLCNAPATFQRCMLSIFSDMVERFLEVFMDDFSVFGNSFDQCLHHLTLVLQRCTEKSLVLNWEKCHFMVKQGIVLGHIISSKGIEVDKAKVDLISNLPPPKTVREVRSFLGHAGFYRRFIKDFSKVSRPLCNLLAKDVPFIFNDSCLMAFEKLKKLLTSSPIIQAPNWSLPFELMCDASDYAVGAVLGQRVDRIPHVIYYASMTLNDAQLNYSTTEKEMLAVVFALEKFRSYLIGCKIIIFTDHAALKYLLTKKDAKARLIRWVLLLQEFDLEFKDKKGTENVVADHLSRLHFDTITEPLPLNESFPDEQLMNVEVLPWYADIVNYLVTDQIVRRCVPESEIQNILSFCHEQACGGHFSAKKTATKVLQCGFYWPTIFRDAYTFCSSCDRTAFKTPIGMSPYRLVYGKACHLPVELEHRAYWAIKKFNFDMQQASSERRLQLAELEEIRNDAYENAKIYKQRMKVFHDKHIMRKSFTPGQKVLLFNSRLHLFPGESMDKNEILAKLHKRFPSLPQNALLTIYKARSERMRLLMKNNIPADIRWLIEAKVRSAVYKKTGWEAHPRPIEGVQAVSGRKTRGRSTPNRQFKNICVLSGFTYGKHKEFVEAAIDLGRSITARKLHLVYGGGDLATLEALVTLASWAHLHIHQKPIGLLNVNNFYDGFIAFLNHAIKNYFIPSNVKKLFICVHTANELLDMLQAYKPEPDPWTFVLERPNNDGNSSHSKKYKLDLTLRL</sequence>
<organism evidence="1 2">
    <name type="scientific">Citrus sinensis</name>
    <name type="common">Sweet orange</name>
    <name type="synonym">Citrus aurantium var. sinensis</name>
    <dbReference type="NCBI Taxonomy" id="2711"/>
    <lineage>
        <taxon>Eukaryota</taxon>
        <taxon>Viridiplantae</taxon>
        <taxon>Streptophyta</taxon>
        <taxon>Embryophyta</taxon>
        <taxon>Tracheophyta</taxon>
        <taxon>Spermatophyta</taxon>
        <taxon>Magnoliopsida</taxon>
        <taxon>eudicotyledons</taxon>
        <taxon>Gunneridae</taxon>
        <taxon>Pentapetalae</taxon>
        <taxon>rosids</taxon>
        <taxon>malvids</taxon>
        <taxon>Sapindales</taxon>
        <taxon>Rutaceae</taxon>
        <taxon>Aurantioideae</taxon>
        <taxon>Citrus</taxon>
    </lineage>
</organism>
<proteinExistence type="predicted"/>
<comment type="caution">
    <text evidence="1">The sequence shown here is derived from an EMBL/GenBank/DDBJ whole genome shotgun (WGS) entry which is preliminary data.</text>
</comment>
<dbReference type="EMBL" id="CM039173">
    <property type="protein sequence ID" value="KAH9768748.1"/>
    <property type="molecule type" value="Genomic_DNA"/>
</dbReference>
<name>A0ACB8L677_CITSI</name>
<keyword evidence="2" id="KW-1185">Reference proteome</keyword>